<dbReference type="InterPro" id="IPR036803">
    <property type="entry name" value="Porphobilinogen_deaminase_C_sf"/>
</dbReference>
<accession>E0XY25</accession>
<evidence type="ECO:0000256" key="4">
    <source>
        <dbReference type="ARBA" id="ARBA00011245"/>
    </source>
</evidence>
<dbReference type="Pfam" id="PF03900">
    <property type="entry name" value="Porphobil_deamC"/>
    <property type="match status" value="1"/>
</dbReference>
<evidence type="ECO:0000256" key="1">
    <source>
        <dbReference type="ARBA" id="ARBA00002869"/>
    </source>
</evidence>
<dbReference type="HAMAP" id="MF_00260">
    <property type="entry name" value="Porphobil_deam"/>
    <property type="match status" value="1"/>
</dbReference>
<sequence length="315" mass="33969">MRASLRIATRGSRLALWQANWVKSQIEQNHPGQTVELVIVQTKGDRIQDRPLSQVGGKGLFVKELEGSLFREAADLAVHSLKDVTGEVPEGLALPVVTAREDFRDALVAPRHGSFCELPSGAVVGTSSLRRAAQLLHLRPDLETQPIRGNVETRLNKVDSGAFDATLLAVAGLKRLELELRITEVFPPEMLLPALGQGVLGLEIRADDPATLELIQPLQDKTTALCCQAERRLLERLEGNCQVPLAGLCERCGERLLLRGQLLAPDGQQVVEHKAESAATPEAARALGDEVANAILNSGGREILAALKLSSALNP</sequence>
<comment type="pathway">
    <text evidence="2">Porphyrin-containing compound metabolism; protoporphyrin-IX biosynthesis; coproporphyrinogen-III from 5-aminolevulinate: step 2/4.</text>
</comment>
<evidence type="ECO:0000313" key="11">
    <source>
        <dbReference type="EMBL" id="ADI19316.1"/>
    </source>
</evidence>
<feature type="domain" description="Porphobilinogen deaminase C-terminal" evidence="10">
    <location>
        <begin position="224"/>
        <end position="297"/>
    </location>
</feature>
<dbReference type="InterPro" id="IPR000860">
    <property type="entry name" value="HemC"/>
</dbReference>
<dbReference type="GO" id="GO:0006782">
    <property type="term" value="P:protoporphyrinogen IX biosynthetic process"/>
    <property type="evidence" value="ECO:0007669"/>
    <property type="project" value="UniProtKB-UniRule"/>
</dbReference>
<gene>
    <name evidence="8" type="primary">hemC</name>
</gene>
<dbReference type="Gene3D" id="3.30.160.40">
    <property type="entry name" value="Porphobilinogen deaminase, C-terminal domain"/>
    <property type="match status" value="1"/>
</dbReference>
<dbReference type="InterPro" id="IPR022418">
    <property type="entry name" value="Porphobilinogen_deaminase_C"/>
</dbReference>
<evidence type="ECO:0000256" key="7">
    <source>
        <dbReference type="ARBA" id="ARBA00048169"/>
    </source>
</evidence>
<dbReference type="PIRSF" id="PIRSF001438">
    <property type="entry name" value="4pyrrol_synth_OHMeBilane_synth"/>
    <property type="match status" value="1"/>
</dbReference>
<proteinExistence type="inferred from homology"/>
<comment type="miscellaneous">
    <text evidence="8">The porphobilinogen subunits are added to the dipyrromethane group.</text>
</comment>
<dbReference type="FunFam" id="3.40.190.10:FF:000004">
    <property type="entry name" value="Porphobilinogen deaminase"/>
    <property type="match status" value="1"/>
</dbReference>
<dbReference type="CDD" id="cd13646">
    <property type="entry name" value="PBP2_EcHMBS_like"/>
    <property type="match status" value="1"/>
</dbReference>
<dbReference type="SUPFAM" id="SSF53850">
    <property type="entry name" value="Periplasmic binding protein-like II"/>
    <property type="match status" value="1"/>
</dbReference>
<dbReference type="GO" id="GO:0004418">
    <property type="term" value="F:hydroxymethylbilane synthase activity"/>
    <property type="evidence" value="ECO:0007669"/>
    <property type="project" value="UniProtKB-UniRule"/>
</dbReference>
<organism evidence="11">
    <name type="scientific">uncultured delta proteobacterium HF0500_03A04</name>
    <dbReference type="NCBI Taxonomy" id="710834"/>
    <lineage>
        <taxon>Bacteria</taxon>
        <taxon>Deltaproteobacteria</taxon>
        <taxon>environmental samples</taxon>
    </lineage>
</organism>
<dbReference type="InterPro" id="IPR022417">
    <property type="entry name" value="Porphobilin_deaminase_N"/>
</dbReference>
<comment type="subunit">
    <text evidence="4 8">Monomer.</text>
</comment>
<dbReference type="UniPathway" id="UPA00251">
    <property type="reaction ID" value="UER00319"/>
</dbReference>
<keyword evidence="6 8" id="KW-0627">Porphyrin biosynthesis</keyword>
<evidence type="ECO:0000256" key="8">
    <source>
        <dbReference type="HAMAP-Rule" id="MF_00260"/>
    </source>
</evidence>
<dbReference type="PANTHER" id="PTHR11557">
    <property type="entry name" value="PORPHOBILINOGEN DEAMINASE"/>
    <property type="match status" value="1"/>
</dbReference>
<evidence type="ECO:0000256" key="3">
    <source>
        <dbReference type="ARBA" id="ARBA00005638"/>
    </source>
</evidence>
<dbReference type="EC" id="2.5.1.61" evidence="8"/>
<keyword evidence="5 8" id="KW-0808">Transferase</keyword>
<dbReference type="InterPro" id="IPR022419">
    <property type="entry name" value="Porphobilin_deaminase_cofac_BS"/>
</dbReference>
<comment type="function">
    <text evidence="1 8">Tetrapolymerization of the monopyrrole PBG into the hydroxymethylbilane pre-uroporphyrinogen in several discrete steps.</text>
</comment>
<dbReference type="NCBIfam" id="TIGR00212">
    <property type="entry name" value="hemC"/>
    <property type="match status" value="1"/>
</dbReference>
<reference evidence="11" key="1">
    <citation type="journal article" date="2011" name="Environ. Microbiol.">
        <title>Time-series analyses of Monterey Bay coastal microbial picoplankton using a 'genome proxy' microarray.</title>
        <authorList>
            <person name="Rich V.I."/>
            <person name="Pham V.D."/>
            <person name="Eppley J."/>
            <person name="Shi Y."/>
            <person name="DeLong E.F."/>
        </authorList>
    </citation>
    <scope>NUCLEOTIDE SEQUENCE</scope>
</reference>
<comment type="catalytic activity">
    <reaction evidence="7 8">
        <text>4 porphobilinogen + H2O = hydroxymethylbilane + 4 NH4(+)</text>
        <dbReference type="Rhea" id="RHEA:13185"/>
        <dbReference type="ChEBI" id="CHEBI:15377"/>
        <dbReference type="ChEBI" id="CHEBI:28938"/>
        <dbReference type="ChEBI" id="CHEBI:57845"/>
        <dbReference type="ChEBI" id="CHEBI:58126"/>
        <dbReference type="EC" id="2.5.1.61"/>
    </reaction>
</comment>
<evidence type="ECO:0000259" key="9">
    <source>
        <dbReference type="Pfam" id="PF01379"/>
    </source>
</evidence>
<dbReference type="PRINTS" id="PR00151">
    <property type="entry name" value="PORPHBDMNASE"/>
</dbReference>
<dbReference type="PANTHER" id="PTHR11557:SF0">
    <property type="entry name" value="PORPHOBILINOGEN DEAMINASE"/>
    <property type="match status" value="1"/>
</dbReference>
<evidence type="ECO:0000256" key="5">
    <source>
        <dbReference type="ARBA" id="ARBA00022679"/>
    </source>
</evidence>
<dbReference type="PROSITE" id="PS00533">
    <property type="entry name" value="PORPHOBILINOGEN_DEAM"/>
    <property type="match status" value="1"/>
</dbReference>
<dbReference type="FunFam" id="3.40.190.10:FF:000005">
    <property type="entry name" value="Porphobilinogen deaminase"/>
    <property type="match status" value="1"/>
</dbReference>
<evidence type="ECO:0000256" key="2">
    <source>
        <dbReference type="ARBA" id="ARBA00004735"/>
    </source>
</evidence>
<dbReference type="SUPFAM" id="SSF54782">
    <property type="entry name" value="Porphobilinogen deaminase (hydroxymethylbilane synthase), C-terminal domain"/>
    <property type="match status" value="1"/>
</dbReference>
<name>E0XY25_9DELT</name>
<feature type="domain" description="Porphobilinogen deaminase N-terminal" evidence="9">
    <location>
        <begin position="5"/>
        <end position="211"/>
    </location>
</feature>
<dbReference type="EMBL" id="GU474917">
    <property type="protein sequence ID" value="ADI19316.1"/>
    <property type="molecule type" value="Genomic_DNA"/>
</dbReference>
<feature type="modified residue" description="S-(dipyrrolylmethanemethyl)cysteine" evidence="8">
    <location>
        <position position="241"/>
    </location>
</feature>
<protein>
    <recommendedName>
        <fullName evidence="8">Porphobilinogen deaminase</fullName>
        <shortName evidence="8">PBG</shortName>
        <ecNumber evidence="8">2.5.1.61</ecNumber>
    </recommendedName>
    <alternativeName>
        <fullName evidence="8">Hydroxymethylbilane synthase</fullName>
        <shortName evidence="8">HMBS</shortName>
    </alternativeName>
    <alternativeName>
        <fullName evidence="8">Pre-uroporphyrinogen synthase</fullName>
    </alternativeName>
</protein>
<evidence type="ECO:0000259" key="10">
    <source>
        <dbReference type="Pfam" id="PF03900"/>
    </source>
</evidence>
<dbReference type="Pfam" id="PF01379">
    <property type="entry name" value="Porphobil_deam"/>
    <property type="match status" value="1"/>
</dbReference>
<dbReference type="GO" id="GO:0005737">
    <property type="term" value="C:cytoplasm"/>
    <property type="evidence" value="ECO:0007669"/>
    <property type="project" value="UniProtKB-UniRule"/>
</dbReference>
<dbReference type="AlphaFoldDB" id="E0XY25"/>
<comment type="similarity">
    <text evidence="3 8">Belongs to the HMBS family.</text>
</comment>
<evidence type="ECO:0000256" key="6">
    <source>
        <dbReference type="ARBA" id="ARBA00023244"/>
    </source>
</evidence>
<comment type="cofactor">
    <cofactor evidence="8">
        <name>dipyrromethane</name>
        <dbReference type="ChEBI" id="CHEBI:60342"/>
    </cofactor>
    <text evidence="8">Binds 1 dipyrromethane group covalently.</text>
</comment>
<dbReference type="Gene3D" id="3.40.190.10">
    <property type="entry name" value="Periplasmic binding protein-like II"/>
    <property type="match status" value="2"/>
</dbReference>